<dbReference type="GO" id="GO:0030527">
    <property type="term" value="F:structural constituent of chromatin"/>
    <property type="evidence" value="ECO:0007669"/>
    <property type="project" value="InterPro"/>
</dbReference>
<evidence type="ECO:0000256" key="11">
    <source>
        <dbReference type="SAM" id="MobiDB-lite"/>
    </source>
</evidence>
<evidence type="ECO:0000256" key="6">
    <source>
        <dbReference type="ARBA" id="ARBA00022921"/>
    </source>
</evidence>
<dbReference type="GO" id="GO:0006260">
    <property type="term" value="P:DNA replication"/>
    <property type="evidence" value="ECO:0007669"/>
    <property type="project" value="UniProtKB-KW"/>
</dbReference>
<evidence type="ECO:0000256" key="5">
    <source>
        <dbReference type="ARBA" id="ARBA00022705"/>
    </source>
</evidence>
<comment type="subunit">
    <text evidence="3">Homodimer.</text>
</comment>
<dbReference type="Proteomes" id="UP000396835">
    <property type="component" value="Unassembled WGS sequence"/>
</dbReference>
<evidence type="ECO:0000313" key="14">
    <source>
        <dbReference type="EMBL" id="VFB13404.1"/>
    </source>
</evidence>
<feature type="domain" description="HU" evidence="12">
    <location>
        <begin position="1"/>
        <end position="113"/>
    </location>
</feature>
<dbReference type="GO" id="GO:0005829">
    <property type="term" value="C:cytosol"/>
    <property type="evidence" value="ECO:0007669"/>
    <property type="project" value="TreeGrafter"/>
</dbReference>
<evidence type="ECO:0000256" key="10">
    <source>
        <dbReference type="ARBA" id="ARBA00046140"/>
    </source>
</evidence>
<dbReference type="EMBL" id="RQYF01000013">
    <property type="protein sequence ID" value="RRD92207.1"/>
    <property type="molecule type" value="Genomic_DNA"/>
</dbReference>
<comment type="subcellular location">
    <subcellularLocation>
        <location evidence="1">Virion</location>
    </subcellularLocation>
</comment>
<comment type="function">
    <text evidence="10">DNA-binding protein that plays a critical role in nucleoid compaction, genome replication and DNA replication and transcription. Binds to both ssDNA and dsDNA with a binding site covering about 15 nucleotides. Displays DNA-supercoiling activity only when associated with the viral DNA topoisomerase 2.</text>
</comment>
<dbReference type="SUPFAM" id="SSF47729">
    <property type="entry name" value="IHF-like DNA-binding proteins"/>
    <property type="match status" value="1"/>
</dbReference>
<keyword evidence="7 13" id="KW-0238">DNA-binding</keyword>
<reference evidence="14 16" key="2">
    <citation type="submission" date="2019-02" db="EMBL/GenBank/DDBJ databases">
        <authorList>
            <consortium name="Pathogen Informatics"/>
        </authorList>
    </citation>
    <scope>NUCLEOTIDE SEQUENCE [LARGE SCALE GENOMIC DNA]</scope>
    <source>
        <strain evidence="14 16">3012STDY7078512</strain>
    </source>
</reference>
<keyword evidence="5" id="KW-0235">DNA replication</keyword>
<evidence type="ECO:0000313" key="15">
    <source>
        <dbReference type="Proteomes" id="UP000279562"/>
    </source>
</evidence>
<evidence type="ECO:0000256" key="8">
    <source>
        <dbReference type="ARBA" id="ARBA00033120"/>
    </source>
</evidence>
<evidence type="ECO:0000256" key="3">
    <source>
        <dbReference type="ARBA" id="ARBA00011738"/>
    </source>
</evidence>
<sequence>MPVIYKSFQSVLATKKGKKLFYPRVVVTGNISTTQVAKEIAELSSLSTGDTKNVIDNLVTVMTRHLQASESVTLDGLGTFRLAMKSTMNGVEEAAKVSAAQSTLRVRFMPASKRKPDGTVATRSLLNGVKCVRFDFQDAPPKPDGNSPAEDNGSSENPSGGSSGGENQDVNPLG</sequence>
<dbReference type="AlphaFoldDB" id="A0A3P2A9W1"/>
<evidence type="ECO:0000313" key="13">
    <source>
        <dbReference type="EMBL" id="RRD92207.1"/>
    </source>
</evidence>
<evidence type="ECO:0000259" key="12">
    <source>
        <dbReference type="Pfam" id="PF18291"/>
    </source>
</evidence>
<feature type="compositionally biased region" description="Low complexity" evidence="11">
    <location>
        <begin position="150"/>
        <end position="160"/>
    </location>
</feature>
<gene>
    <name evidence="13" type="ORF">EII33_04820</name>
    <name evidence="14" type="ORF">NCTC7812_00928</name>
</gene>
<dbReference type="PANTHER" id="PTHR33175">
    <property type="entry name" value="DNA-BINDING PROTEIN HU"/>
    <property type="match status" value="1"/>
</dbReference>
<dbReference type="InterPro" id="IPR000119">
    <property type="entry name" value="Hist_DNA-bd"/>
</dbReference>
<evidence type="ECO:0000256" key="9">
    <source>
        <dbReference type="ARBA" id="ARBA00033227"/>
    </source>
</evidence>
<dbReference type="InterPro" id="IPR010992">
    <property type="entry name" value="IHF-like_DNA-bd_dom_sf"/>
</dbReference>
<evidence type="ECO:0000256" key="7">
    <source>
        <dbReference type="ARBA" id="ARBA00023125"/>
    </source>
</evidence>
<dbReference type="Gene3D" id="4.10.520.10">
    <property type="entry name" value="IHF-like DNA-binding proteins"/>
    <property type="match status" value="1"/>
</dbReference>
<evidence type="ECO:0000256" key="2">
    <source>
        <dbReference type="ARBA" id="ARBA00010529"/>
    </source>
</evidence>
<dbReference type="GO" id="GO:0003677">
    <property type="term" value="F:DNA binding"/>
    <property type="evidence" value="ECO:0007669"/>
    <property type="project" value="UniProtKB-KW"/>
</dbReference>
<feature type="region of interest" description="Disordered" evidence="11">
    <location>
        <begin position="135"/>
        <end position="174"/>
    </location>
</feature>
<dbReference type="Proteomes" id="UP000279562">
    <property type="component" value="Unassembled WGS sequence"/>
</dbReference>
<reference evidence="13 15" key="1">
    <citation type="submission" date="2018-11" db="EMBL/GenBank/DDBJ databases">
        <title>Genomes From Bacteria Associated with the Canine Oral Cavity: a Test Case for Automated Genome-Based Taxonomic Assignment.</title>
        <authorList>
            <person name="Coil D.A."/>
            <person name="Jospin G."/>
            <person name="Darling A.E."/>
            <person name="Wallis C."/>
            <person name="Davis I.J."/>
            <person name="Harris S."/>
            <person name="Eisen J.A."/>
            <person name="Holcombe L.J."/>
            <person name="O'Flynn C."/>
        </authorList>
    </citation>
    <scope>NUCLEOTIDE SEQUENCE [LARGE SCALE GENOMIC DNA]</scope>
    <source>
        <strain evidence="13 15">OH1047_COT-310</strain>
    </source>
</reference>
<proteinExistence type="inferred from homology"/>
<dbReference type="InterPro" id="IPR005902">
    <property type="entry name" value="HU_DNA-bd_put"/>
</dbReference>
<keyword evidence="15" id="KW-1185">Reference proteome</keyword>
<keyword evidence="6" id="KW-0426">Late protein</keyword>
<dbReference type="OrthoDB" id="1071445at2"/>
<accession>A0A3P2A9W1</accession>
<protein>
    <recommendedName>
        <fullName evidence="4">Viral histone-like protein</fullName>
    </recommendedName>
    <alternativeName>
        <fullName evidence="9">DNA-binding protein pA104R</fullName>
    </alternativeName>
    <alternativeName>
        <fullName evidence="8">pA104R</fullName>
    </alternativeName>
</protein>
<dbReference type="NCBIfam" id="TIGR01201">
    <property type="entry name" value="HU_rel"/>
    <property type="match status" value="1"/>
</dbReference>
<dbReference type="InterPro" id="IPR041607">
    <property type="entry name" value="HU-HIG"/>
</dbReference>
<organism evidence="13 15">
    <name type="scientific">Prevotella heparinolytica</name>
    <dbReference type="NCBI Taxonomy" id="28113"/>
    <lineage>
        <taxon>Bacteria</taxon>
        <taxon>Pseudomonadati</taxon>
        <taxon>Bacteroidota</taxon>
        <taxon>Bacteroidia</taxon>
        <taxon>Bacteroidales</taxon>
        <taxon>Bacteroidaceae</taxon>
        <taxon>Bacteroides</taxon>
    </lineage>
</organism>
<evidence type="ECO:0000256" key="1">
    <source>
        <dbReference type="ARBA" id="ARBA00004328"/>
    </source>
</evidence>
<dbReference type="Pfam" id="PF18291">
    <property type="entry name" value="HU-HIG"/>
    <property type="match status" value="1"/>
</dbReference>
<evidence type="ECO:0000313" key="16">
    <source>
        <dbReference type="Proteomes" id="UP000396835"/>
    </source>
</evidence>
<comment type="similarity">
    <text evidence="2">Belongs to the bacterial histone-like protein family.</text>
</comment>
<evidence type="ECO:0000256" key="4">
    <source>
        <dbReference type="ARBA" id="ARBA00016145"/>
    </source>
</evidence>
<dbReference type="PANTHER" id="PTHR33175:SF13">
    <property type="entry name" value="HISTONE-LIKE PROTEIN"/>
    <property type="match status" value="1"/>
</dbReference>
<name>A0A3P2A9W1_9BACE</name>
<dbReference type="EMBL" id="CAACYH010000004">
    <property type="protein sequence ID" value="VFB13404.1"/>
    <property type="molecule type" value="Genomic_DNA"/>
</dbReference>
<dbReference type="RefSeq" id="WP_125238742.1">
    <property type="nucleotide sequence ID" value="NZ_CAACYH010000004.1"/>
</dbReference>